<dbReference type="InterPro" id="IPR023753">
    <property type="entry name" value="FAD/NAD-binding_dom"/>
</dbReference>
<evidence type="ECO:0008006" key="11">
    <source>
        <dbReference type="Google" id="ProtNLM"/>
    </source>
</evidence>
<dbReference type="InterPro" id="IPR004099">
    <property type="entry name" value="Pyr_nucl-diS_OxRdtase_dimer"/>
</dbReference>
<dbReference type="InterPro" id="IPR036188">
    <property type="entry name" value="FAD/NAD-bd_sf"/>
</dbReference>
<dbReference type="GO" id="GO:0016491">
    <property type="term" value="F:oxidoreductase activity"/>
    <property type="evidence" value="ECO:0007669"/>
    <property type="project" value="UniProtKB-KW"/>
</dbReference>
<comment type="caution">
    <text evidence="9">The sequence shown here is derived from an EMBL/GenBank/DDBJ whole genome shotgun (WGS) entry which is preliminary data.</text>
</comment>
<dbReference type="Proteomes" id="UP000177876">
    <property type="component" value="Unassembled WGS sequence"/>
</dbReference>
<name>A0A1F2WFB5_9ACTN</name>
<comment type="similarity">
    <text evidence="2">Belongs to the class-III pyridine nucleotide-disulfide oxidoreductase family.</text>
</comment>
<dbReference type="PRINTS" id="PR00368">
    <property type="entry name" value="FADPNR"/>
</dbReference>
<evidence type="ECO:0000256" key="5">
    <source>
        <dbReference type="ARBA" id="ARBA00023002"/>
    </source>
</evidence>
<evidence type="ECO:0000259" key="8">
    <source>
        <dbReference type="Pfam" id="PF07992"/>
    </source>
</evidence>
<keyword evidence="6" id="KW-0676">Redox-active center</keyword>
<evidence type="ECO:0000259" key="7">
    <source>
        <dbReference type="Pfam" id="PF02852"/>
    </source>
</evidence>
<gene>
    <name evidence="9" type="ORF">A2Y75_09400</name>
</gene>
<evidence type="ECO:0000256" key="4">
    <source>
        <dbReference type="ARBA" id="ARBA00022827"/>
    </source>
</evidence>
<evidence type="ECO:0000256" key="3">
    <source>
        <dbReference type="ARBA" id="ARBA00022630"/>
    </source>
</evidence>
<evidence type="ECO:0000256" key="2">
    <source>
        <dbReference type="ARBA" id="ARBA00009130"/>
    </source>
</evidence>
<protein>
    <recommendedName>
        <fullName evidence="11">Pyridine nucleotide-disulfide oxidoreductase</fullName>
    </recommendedName>
</protein>
<feature type="domain" description="Pyridine nucleotide-disulphide oxidoreductase dimerisation" evidence="7">
    <location>
        <begin position="335"/>
        <end position="437"/>
    </location>
</feature>
<accession>A0A1F2WFB5</accession>
<dbReference type="SUPFAM" id="SSF51905">
    <property type="entry name" value="FAD/NAD(P)-binding domain"/>
    <property type="match status" value="1"/>
</dbReference>
<dbReference type="InterPro" id="IPR050260">
    <property type="entry name" value="FAD-bd_OxRdtase"/>
</dbReference>
<evidence type="ECO:0000256" key="1">
    <source>
        <dbReference type="ARBA" id="ARBA00001974"/>
    </source>
</evidence>
<dbReference type="Gene3D" id="3.50.50.60">
    <property type="entry name" value="FAD/NAD(P)-binding domain"/>
    <property type="match status" value="2"/>
</dbReference>
<dbReference type="AlphaFoldDB" id="A0A1F2WFB5"/>
<feature type="domain" description="FAD/NAD(P)-binding" evidence="8">
    <location>
        <begin position="6"/>
        <end position="299"/>
    </location>
</feature>
<dbReference type="SUPFAM" id="SSF55424">
    <property type="entry name" value="FAD/NAD-linked reductases, dimerisation (C-terminal) domain"/>
    <property type="match status" value="1"/>
</dbReference>
<comment type="cofactor">
    <cofactor evidence="1">
        <name>FAD</name>
        <dbReference type="ChEBI" id="CHEBI:57692"/>
    </cofactor>
</comment>
<keyword evidence="4" id="KW-0274">FAD</keyword>
<dbReference type="STRING" id="1797197.A2Y75_09400"/>
<dbReference type="EMBL" id="MELK01000053">
    <property type="protein sequence ID" value="OFW55521.1"/>
    <property type="molecule type" value="Genomic_DNA"/>
</dbReference>
<keyword evidence="3" id="KW-0285">Flavoprotein</keyword>
<reference evidence="9 10" key="1">
    <citation type="journal article" date="2016" name="Nat. Commun.">
        <title>Thousands of microbial genomes shed light on interconnected biogeochemical processes in an aquifer system.</title>
        <authorList>
            <person name="Anantharaman K."/>
            <person name="Brown C.T."/>
            <person name="Hug L.A."/>
            <person name="Sharon I."/>
            <person name="Castelle C.J."/>
            <person name="Probst A.J."/>
            <person name="Thomas B.C."/>
            <person name="Singh A."/>
            <person name="Wilkins M.J."/>
            <person name="Karaoz U."/>
            <person name="Brodie E.L."/>
            <person name="Williams K.H."/>
            <person name="Hubbard S.S."/>
            <person name="Banfield J.F."/>
        </authorList>
    </citation>
    <scope>NUCLEOTIDE SEQUENCE [LARGE SCALE GENOMIC DNA]</scope>
</reference>
<evidence type="ECO:0000256" key="6">
    <source>
        <dbReference type="ARBA" id="ARBA00023284"/>
    </source>
</evidence>
<evidence type="ECO:0000313" key="10">
    <source>
        <dbReference type="Proteomes" id="UP000177876"/>
    </source>
</evidence>
<proteinExistence type="inferred from homology"/>
<sequence>MGGQRRLVVIGGVAGGATAASKARRCCPDAVIEIYDQDRHISYAGCGLPYFLGGLSPNWRKVIAREPQQFKERQYINVHLRHRVEAIDVDNKAISITDLEAGKKFRREYDTLIMATGAVPIMPNVPGKDLEGVFVLRTLSNALEIKSFLDLNPPGKVTIIGAGSIGLDMCEALRRFEIEVDLIEAADHVLPHLEAGMSGHIRQHVEQNGVTVYLGSELRAMEGSNGKVKKVITSGGDIETDMVLVCIGVAPQTELAKQTGIELGAKGAIKVDGYMRTSKQDILACGDCVTTYNYVSGKESWIPLGSTSRKQGRTAGNTFAGTDYPFPGVQATFITKVFDMTAGKTGITSSEAKQSGIEAEDLFLSDYSIPRYFPGGGEIKACVTFEKSSGRLLGAEVVGDLAAGVDKRLDVFVVAIKAGLTANEMSNLDLAYSPPYSHPLDLPILAGNLGESKILGKTCSCNSTGLE</sequence>
<organism evidence="9 10">
    <name type="scientific">Candidatus Solincola sediminis</name>
    <dbReference type="NCBI Taxonomy" id="1797199"/>
    <lineage>
        <taxon>Bacteria</taxon>
        <taxon>Bacillati</taxon>
        <taxon>Actinomycetota</taxon>
        <taxon>Candidatus Geothermincolia</taxon>
        <taxon>Candidatus Geothermincolales</taxon>
        <taxon>Candidatus Geothermincolaceae</taxon>
        <taxon>Candidatus Solincola</taxon>
    </lineage>
</organism>
<dbReference type="PANTHER" id="PTHR43429">
    <property type="entry name" value="PYRIDINE NUCLEOTIDE-DISULFIDE OXIDOREDUCTASE DOMAIN-CONTAINING"/>
    <property type="match status" value="1"/>
</dbReference>
<keyword evidence="5" id="KW-0560">Oxidoreductase</keyword>
<dbReference type="Pfam" id="PF07992">
    <property type="entry name" value="Pyr_redox_2"/>
    <property type="match status" value="1"/>
</dbReference>
<dbReference type="PANTHER" id="PTHR43429:SF1">
    <property type="entry name" value="NAD(P)H SULFUR OXIDOREDUCTASE (COA-DEPENDENT)"/>
    <property type="match status" value="1"/>
</dbReference>
<dbReference type="InterPro" id="IPR016156">
    <property type="entry name" value="FAD/NAD-linked_Rdtase_dimer_sf"/>
</dbReference>
<dbReference type="PRINTS" id="PR00411">
    <property type="entry name" value="PNDRDTASEI"/>
</dbReference>
<evidence type="ECO:0000313" key="9">
    <source>
        <dbReference type="EMBL" id="OFW55521.1"/>
    </source>
</evidence>
<dbReference type="Pfam" id="PF02852">
    <property type="entry name" value="Pyr_redox_dim"/>
    <property type="match status" value="1"/>
</dbReference>